<sequence>MDTLNSASSPGSHCRRETPARAKIHRGSKQKILWGFHVESKSTSGWLTLGAANSVVTNGHRSSSGGDVAATCLRLQCMQEIGETGVNTRQCIKSGHHRAQ</sequence>
<feature type="region of interest" description="Disordered" evidence="1">
    <location>
        <begin position="1"/>
        <end position="26"/>
    </location>
</feature>
<feature type="compositionally biased region" description="Polar residues" evidence="1">
    <location>
        <begin position="1"/>
        <end position="11"/>
    </location>
</feature>
<comment type="caution">
    <text evidence="2">The sequence shown here is derived from an EMBL/GenBank/DDBJ whole genome shotgun (WGS) entry which is preliminary data.</text>
</comment>
<accession>A0AAW0ZVT8</accession>
<evidence type="ECO:0000313" key="3">
    <source>
        <dbReference type="Proteomes" id="UP001432146"/>
    </source>
</evidence>
<reference evidence="2 3" key="1">
    <citation type="submission" date="2024-05" db="EMBL/GenBank/DDBJ databases">
        <title>The nuclear and mitochondrial genome assemblies of Tetragonisca angustula (Apidae: Meliponini), a tiny yet remarkable pollinator in the Neotropics.</title>
        <authorList>
            <person name="Ferrari R."/>
            <person name="Ricardo P.C."/>
            <person name="Dias F.C."/>
            <person name="Araujo N.S."/>
            <person name="Soares D.O."/>
            <person name="Zhou Q.-S."/>
            <person name="Zhu C.-D."/>
            <person name="Coutinho L."/>
            <person name="Airas M.C."/>
            <person name="Batista T.M."/>
        </authorList>
    </citation>
    <scope>NUCLEOTIDE SEQUENCE [LARGE SCALE GENOMIC DNA]</scope>
    <source>
        <strain evidence="2">ASF017062</strain>
        <tissue evidence="2">Abdomen</tissue>
    </source>
</reference>
<evidence type="ECO:0000256" key="1">
    <source>
        <dbReference type="SAM" id="MobiDB-lite"/>
    </source>
</evidence>
<dbReference type="Proteomes" id="UP001432146">
    <property type="component" value="Unassembled WGS sequence"/>
</dbReference>
<keyword evidence="3" id="KW-1185">Reference proteome</keyword>
<name>A0AAW0ZVT8_9HYME</name>
<protein>
    <submittedName>
        <fullName evidence="2">Uncharacterized protein</fullName>
    </submittedName>
</protein>
<evidence type="ECO:0000313" key="2">
    <source>
        <dbReference type="EMBL" id="KAK9301716.1"/>
    </source>
</evidence>
<dbReference type="EMBL" id="JAWNGG020000107">
    <property type="protein sequence ID" value="KAK9301716.1"/>
    <property type="molecule type" value="Genomic_DNA"/>
</dbReference>
<organism evidence="2 3">
    <name type="scientific">Tetragonisca angustula</name>
    <dbReference type="NCBI Taxonomy" id="166442"/>
    <lineage>
        <taxon>Eukaryota</taxon>
        <taxon>Metazoa</taxon>
        <taxon>Ecdysozoa</taxon>
        <taxon>Arthropoda</taxon>
        <taxon>Hexapoda</taxon>
        <taxon>Insecta</taxon>
        <taxon>Pterygota</taxon>
        <taxon>Neoptera</taxon>
        <taxon>Endopterygota</taxon>
        <taxon>Hymenoptera</taxon>
        <taxon>Apocrita</taxon>
        <taxon>Aculeata</taxon>
        <taxon>Apoidea</taxon>
        <taxon>Anthophila</taxon>
        <taxon>Apidae</taxon>
        <taxon>Tetragonisca</taxon>
    </lineage>
</organism>
<dbReference type="AlphaFoldDB" id="A0AAW0ZVT8"/>
<gene>
    <name evidence="2" type="ORF">QLX08_006014</name>
</gene>
<proteinExistence type="predicted"/>